<sequence>MTDISTRENDADASTESGDETRVWMVERMLSAGSPNSMVIRDATIDGEFSLQQESVQPL</sequence>
<dbReference type="OrthoDB" id="156620at2157"/>
<evidence type="ECO:0000313" key="2">
    <source>
        <dbReference type="EMBL" id="SFJ37876.1"/>
    </source>
</evidence>
<feature type="region of interest" description="Disordered" evidence="1">
    <location>
        <begin position="1"/>
        <end position="20"/>
    </location>
</feature>
<protein>
    <submittedName>
        <fullName evidence="2">Uncharacterized protein</fullName>
    </submittedName>
</protein>
<gene>
    <name evidence="2" type="ORF">SAMN05443661_12534</name>
</gene>
<reference evidence="2 3" key="1">
    <citation type="submission" date="2016-10" db="EMBL/GenBank/DDBJ databases">
        <authorList>
            <person name="de Groot N.N."/>
        </authorList>
    </citation>
    <scope>NUCLEOTIDE SEQUENCE [LARGE SCALE GENOMIC DNA]</scope>
    <source>
        <strain evidence="2 3">SP2</strain>
    </source>
</reference>
<evidence type="ECO:0000313" key="3">
    <source>
        <dbReference type="Proteomes" id="UP000182829"/>
    </source>
</evidence>
<dbReference type="Proteomes" id="UP000182829">
    <property type="component" value="Unassembled WGS sequence"/>
</dbReference>
<dbReference type="GeneID" id="65348609"/>
<dbReference type="AlphaFoldDB" id="A0A1I3QXK8"/>
<evidence type="ECO:0000256" key="1">
    <source>
        <dbReference type="SAM" id="MobiDB-lite"/>
    </source>
</evidence>
<dbReference type="EMBL" id="FORO01000025">
    <property type="protein sequence ID" value="SFJ37876.1"/>
    <property type="molecule type" value="Genomic_DNA"/>
</dbReference>
<name>A0A1I3QXK8_9EURY</name>
<organism evidence="2 3">
    <name type="scientific">Natronobacterium gregoryi</name>
    <dbReference type="NCBI Taxonomy" id="44930"/>
    <lineage>
        <taxon>Archaea</taxon>
        <taxon>Methanobacteriati</taxon>
        <taxon>Methanobacteriota</taxon>
        <taxon>Stenosarchaea group</taxon>
        <taxon>Halobacteria</taxon>
        <taxon>Halobacteriales</taxon>
        <taxon>Natrialbaceae</taxon>
        <taxon>Natronobacterium</taxon>
    </lineage>
</organism>
<proteinExistence type="predicted"/>
<dbReference type="RefSeq" id="WP_015233541.1">
    <property type="nucleotide sequence ID" value="NZ_FORO01000025.1"/>
</dbReference>
<accession>A0A1I3QXK8</accession>
<feature type="compositionally biased region" description="Basic and acidic residues" evidence="1">
    <location>
        <begin position="1"/>
        <end position="10"/>
    </location>
</feature>